<gene>
    <name evidence="3" type="ORF">EI982_15335</name>
</gene>
<sequence>MTADDVPFVACCPDCTERTTATDPNEVVAFYRRHHAVTGHDVSWERTPPLAADVPADPDVDAVVAALGDPDVALGAVSAAASEWGWTVGETLDAVHDRRLTGALWEPRDDHVALV</sequence>
<evidence type="ECO:0000313" key="4">
    <source>
        <dbReference type="Proteomes" id="UP000428325"/>
    </source>
</evidence>
<dbReference type="InterPro" id="IPR057409">
    <property type="entry name" value="HVO_B0008-like_N"/>
</dbReference>
<evidence type="ECO:0000259" key="2">
    <source>
        <dbReference type="Pfam" id="PF25215"/>
    </source>
</evidence>
<accession>A0A6B9FHB5</accession>
<feature type="domain" description="HVO-B0008-like C-terminal" evidence="2">
    <location>
        <begin position="72"/>
        <end position="112"/>
    </location>
</feature>
<dbReference type="EMBL" id="CP034345">
    <property type="protein sequence ID" value="QGX96053.1"/>
    <property type="molecule type" value="Genomic_DNA"/>
</dbReference>
<organism evidence="3 4">
    <name type="scientific">Haloplanus rallus</name>
    <dbReference type="NCBI Taxonomy" id="1816183"/>
    <lineage>
        <taxon>Archaea</taxon>
        <taxon>Methanobacteriati</taxon>
        <taxon>Methanobacteriota</taxon>
        <taxon>Stenosarchaea group</taxon>
        <taxon>Halobacteria</taxon>
        <taxon>Halobacteriales</taxon>
        <taxon>Haloferacaceae</taxon>
        <taxon>Haloplanus</taxon>
    </lineage>
</organism>
<evidence type="ECO:0000259" key="1">
    <source>
        <dbReference type="Pfam" id="PF25214"/>
    </source>
</evidence>
<dbReference type="OrthoDB" id="264402at2157"/>
<dbReference type="InterPro" id="IPR057410">
    <property type="entry name" value="HVO_B0008-like_C"/>
</dbReference>
<reference evidence="3 4" key="1">
    <citation type="submission" date="2018-12" db="EMBL/GenBank/DDBJ databases">
        <title>Complete genome sequence of Haloplanus rallus MBLA0036.</title>
        <authorList>
            <person name="Nam Y.-d."/>
            <person name="Kang J."/>
            <person name="Chung W.-H."/>
            <person name="Park Y.S."/>
        </authorList>
    </citation>
    <scope>NUCLEOTIDE SEQUENCE [LARGE SCALE GENOMIC DNA]</scope>
    <source>
        <strain evidence="3 4">MBLA0036</strain>
    </source>
</reference>
<name>A0A6B9FHB5_9EURY</name>
<proteinExistence type="predicted"/>
<dbReference type="Pfam" id="PF25214">
    <property type="entry name" value="HVO_B0008_N"/>
    <property type="match status" value="1"/>
</dbReference>
<keyword evidence="4" id="KW-1185">Reference proteome</keyword>
<dbReference type="GeneID" id="99243825"/>
<dbReference type="KEGG" id="hra:EI982_15335"/>
<dbReference type="RefSeq" id="WP_157690513.1">
    <property type="nucleotide sequence ID" value="NZ_CP034345.1"/>
</dbReference>
<dbReference type="AlphaFoldDB" id="A0A6B9FHB5"/>
<evidence type="ECO:0000313" key="3">
    <source>
        <dbReference type="EMBL" id="QGX96053.1"/>
    </source>
</evidence>
<dbReference type="Pfam" id="PF25215">
    <property type="entry name" value="HVO_B0008_C"/>
    <property type="match status" value="1"/>
</dbReference>
<dbReference type="Proteomes" id="UP000428325">
    <property type="component" value="Chromosome"/>
</dbReference>
<feature type="domain" description="HVO-B0008-like N-terminal" evidence="1">
    <location>
        <begin position="9"/>
        <end position="46"/>
    </location>
</feature>
<protein>
    <submittedName>
        <fullName evidence="3">Uncharacterized protein</fullName>
    </submittedName>
</protein>